<dbReference type="PANTHER" id="PTHR33240:SF15">
    <property type="entry name" value="GAG-PRO-LIKE PROTEIN"/>
    <property type="match status" value="1"/>
</dbReference>
<gene>
    <name evidence="3" type="ORF">Slati_0435900</name>
</gene>
<accession>A0AAW2XYQ8</accession>
<sequence>MRERERTQEIQKPKSMPRTKERSARTHEGYSGTRMNEGIKSASRTLGEGRSGHKKSSFEHTTNGRIRRPVQKTRIILLEFIEITPHQLAPSVGTQVDKIRRDGSWGGGVEGEFFGEGQENPEYAASRGTFYQDREDLQSLMERAAEKGAQAAMRWLQEEGRERPPGPNHVNLRSKGRKEGEAAGEASDQKTESDHRMQPQIEALQKEIADLRGRVEPRAMGLFRFSPFSEEILKGPIENLRIPHLNNYTREKGDPRDHIDQFVAAMDLACPNEAMMCHVFRTTLTGRAQTWFTQLPPGSIKSFEQLAHGFIHRFASNKRRPKNPSHLFAVVQEEGESLKAYVQTFSNEILDIPNIDPGFLSSIMAQGLRNGDLADSLVGEPATTWDDLLARAEKFILIEESRRIKSIHRKQILREQPKRIPAMEKRREESKRRPDYHTPLRITRTEALSIAKKNGNVRWPLKMRDNEERQKSQKYLRGDITFIEEDKKGIRFPHEEALVISAVVSNMKIRRILVDSGSSVDILFTEAFRRMGLKRENLALKETTLMGFEGSTIRALGEIALPISLGEEPCTKTIIANFLIVDTEHPSYNIILGRPTLNAIGAVISTSCLKIKFPTRCEIGKFEGIKRARENADAKL</sequence>
<dbReference type="Gene3D" id="2.40.70.10">
    <property type="entry name" value="Acid Proteases"/>
    <property type="match status" value="1"/>
</dbReference>
<dbReference type="PANTHER" id="PTHR33240">
    <property type="entry name" value="OS08G0508500 PROTEIN"/>
    <property type="match status" value="1"/>
</dbReference>
<feature type="region of interest" description="Disordered" evidence="1">
    <location>
        <begin position="157"/>
        <end position="198"/>
    </location>
</feature>
<dbReference type="InterPro" id="IPR021109">
    <property type="entry name" value="Peptidase_aspartic_dom_sf"/>
</dbReference>
<feature type="region of interest" description="Disordered" evidence="1">
    <location>
        <begin position="1"/>
        <end position="66"/>
    </location>
</feature>
<dbReference type="AlphaFoldDB" id="A0AAW2XYQ8"/>
<organism evidence="3">
    <name type="scientific">Sesamum latifolium</name>
    <dbReference type="NCBI Taxonomy" id="2727402"/>
    <lineage>
        <taxon>Eukaryota</taxon>
        <taxon>Viridiplantae</taxon>
        <taxon>Streptophyta</taxon>
        <taxon>Embryophyta</taxon>
        <taxon>Tracheophyta</taxon>
        <taxon>Spermatophyta</taxon>
        <taxon>Magnoliopsida</taxon>
        <taxon>eudicotyledons</taxon>
        <taxon>Gunneridae</taxon>
        <taxon>Pentapetalae</taxon>
        <taxon>asterids</taxon>
        <taxon>lamiids</taxon>
        <taxon>Lamiales</taxon>
        <taxon>Pedaliaceae</taxon>
        <taxon>Sesamum</taxon>
    </lineage>
</organism>
<evidence type="ECO:0000259" key="2">
    <source>
        <dbReference type="Pfam" id="PF03732"/>
    </source>
</evidence>
<protein>
    <recommendedName>
        <fullName evidence="2">Retrotransposon gag domain-containing protein</fullName>
    </recommendedName>
</protein>
<dbReference type="EMBL" id="JACGWN010000002">
    <property type="protein sequence ID" value="KAL0458087.1"/>
    <property type="molecule type" value="Genomic_DNA"/>
</dbReference>
<feature type="domain" description="Retrotransposon gag" evidence="2">
    <location>
        <begin position="279"/>
        <end position="369"/>
    </location>
</feature>
<feature type="compositionally biased region" description="Basic and acidic residues" evidence="1">
    <location>
        <begin position="177"/>
        <end position="197"/>
    </location>
</feature>
<proteinExistence type="predicted"/>
<dbReference type="InterPro" id="IPR005162">
    <property type="entry name" value="Retrotrans_gag_dom"/>
</dbReference>
<evidence type="ECO:0000256" key="1">
    <source>
        <dbReference type="SAM" id="MobiDB-lite"/>
    </source>
</evidence>
<dbReference type="Pfam" id="PF03732">
    <property type="entry name" value="Retrotrans_gag"/>
    <property type="match status" value="1"/>
</dbReference>
<evidence type="ECO:0000313" key="3">
    <source>
        <dbReference type="EMBL" id="KAL0458087.1"/>
    </source>
</evidence>
<comment type="caution">
    <text evidence="3">The sequence shown here is derived from an EMBL/GenBank/DDBJ whole genome shotgun (WGS) entry which is preliminary data.</text>
</comment>
<dbReference type="SUPFAM" id="SSF50630">
    <property type="entry name" value="Acid proteases"/>
    <property type="match status" value="1"/>
</dbReference>
<dbReference type="CDD" id="cd00303">
    <property type="entry name" value="retropepsin_like"/>
    <property type="match status" value="1"/>
</dbReference>
<reference evidence="3" key="2">
    <citation type="journal article" date="2024" name="Plant">
        <title>Genomic evolution and insights into agronomic trait innovations of Sesamum species.</title>
        <authorList>
            <person name="Miao H."/>
            <person name="Wang L."/>
            <person name="Qu L."/>
            <person name="Liu H."/>
            <person name="Sun Y."/>
            <person name="Le M."/>
            <person name="Wang Q."/>
            <person name="Wei S."/>
            <person name="Zheng Y."/>
            <person name="Lin W."/>
            <person name="Duan Y."/>
            <person name="Cao H."/>
            <person name="Xiong S."/>
            <person name="Wang X."/>
            <person name="Wei L."/>
            <person name="Li C."/>
            <person name="Ma Q."/>
            <person name="Ju M."/>
            <person name="Zhao R."/>
            <person name="Li G."/>
            <person name="Mu C."/>
            <person name="Tian Q."/>
            <person name="Mei H."/>
            <person name="Zhang T."/>
            <person name="Gao T."/>
            <person name="Zhang H."/>
        </authorList>
    </citation>
    <scope>NUCLEOTIDE SEQUENCE</scope>
    <source>
        <strain evidence="3">KEN1</strain>
    </source>
</reference>
<reference evidence="3" key="1">
    <citation type="submission" date="2020-06" db="EMBL/GenBank/DDBJ databases">
        <authorList>
            <person name="Li T."/>
            <person name="Hu X."/>
            <person name="Zhang T."/>
            <person name="Song X."/>
            <person name="Zhang H."/>
            <person name="Dai N."/>
            <person name="Sheng W."/>
            <person name="Hou X."/>
            <person name="Wei L."/>
        </authorList>
    </citation>
    <scope>NUCLEOTIDE SEQUENCE</scope>
    <source>
        <strain evidence="3">KEN1</strain>
        <tissue evidence="3">Leaf</tissue>
    </source>
</reference>
<feature type="compositionally biased region" description="Basic and acidic residues" evidence="1">
    <location>
        <begin position="1"/>
        <end position="28"/>
    </location>
</feature>
<name>A0AAW2XYQ8_9LAMI</name>